<dbReference type="AlphaFoldDB" id="A0A7J9FC61"/>
<sequence length="61" mass="7020">MLNELPSISTLIEEMNAKHVEQIQTIQAEQVVRENALLKEAKSRFRAEAVEREARLISEVE</sequence>
<protein>
    <submittedName>
        <fullName evidence="1">Uncharacterized protein</fullName>
    </submittedName>
</protein>
<gene>
    <name evidence="1" type="ORF">Gotri_000710</name>
</gene>
<evidence type="ECO:0000313" key="2">
    <source>
        <dbReference type="Proteomes" id="UP000593568"/>
    </source>
</evidence>
<comment type="caution">
    <text evidence="1">The sequence shown here is derived from an EMBL/GenBank/DDBJ whole genome shotgun (WGS) entry which is preliminary data.</text>
</comment>
<proteinExistence type="predicted"/>
<dbReference type="EMBL" id="JABEZW010000013">
    <property type="protein sequence ID" value="MBA0782896.1"/>
    <property type="molecule type" value="Genomic_DNA"/>
</dbReference>
<name>A0A7J9FC61_9ROSI</name>
<evidence type="ECO:0000313" key="1">
    <source>
        <dbReference type="EMBL" id="MBA0782896.1"/>
    </source>
</evidence>
<reference evidence="1 2" key="1">
    <citation type="journal article" date="2019" name="Genome Biol. Evol.">
        <title>Insights into the evolution of the New World diploid cottons (Gossypium, subgenus Houzingenia) based on genome sequencing.</title>
        <authorList>
            <person name="Grover C.E."/>
            <person name="Arick M.A. 2nd"/>
            <person name="Thrash A."/>
            <person name="Conover J.L."/>
            <person name="Sanders W.S."/>
            <person name="Peterson D.G."/>
            <person name="Frelichowski J.E."/>
            <person name="Scheffler J.A."/>
            <person name="Scheffler B.E."/>
            <person name="Wendel J.F."/>
        </authorList>
    </citation>
    <scope>NUCLEOTIDE SEQUENCE [LARGE SCALE GENOMIC DNA]</scope>
    <source>
        <strain evidence="1">8</strain>
        <tissue evidence="1">Leaf</tissue>
    </source>
</reference>
<dbReference type="Proteomes" id="UP000593568">
    <property type="component" value="Unassembled WGS sequence"/>
</dbReference>
<organism evidence="1 2">
    <name type="scientific">Gossypium trilobum</name>
    <dbReference type="NCBI Taxonomy" id="34281"/>
    <lineage>
        <taxon>Eukaryota</taxon>
        <taxon>Viridiplantae</taxon>
        <taxon>Streptophyta</taxon>
        <taxon>Embryophyta</taxon>
        <taxon>Tracheophyta</taxon>
        <taxon>Spermatophyta</taxon>
        <taxon>Magnoliopsida</taxon>
        <taxon>eudicotyledons</taxon>
        <taxon>Gunneridae</taxon>
        <taxon>Pentapetalae</taxon>
        <taxon>rosids</taxon>
        <taxon>malvids</taxon>
        <taxon>Malvales</taxon>
        <taxon>Malvaceae</taxon>
        <taxon>Malvoideae</taxon>
        <taxon>Gossypium</taxon>
    </lineage>
</organism>
<keyword evidence="2" id="KW-1185">Reference proteome</keyword>
<accession>A0A7J9FC61</accession>